<keyword evidence="6" id="KW-1185">Reference proteome</keyword>
<dbReference type="InterPro" id="IPR011990">
    <property type="entry name" value="TPR-like_helical_dom_sf"/>
</dbReference>
<reference evidence="6" key="1">
    <citation type="submission" date="2019-12" db="EMBL/GenBank/DDBJ databases">
        <title>Complete genome of Terracaulis silvestris 0127_4.</title>
        <authorList>
            <person name="Vieira S."/>
            <person name="Riedel T."/>
            <person name="Sproer C."/>
            <person name="Pascual J."/>
            <person name="Boedeker C."/>
            <person name="Overmann J."/>
        </authorList>
    </citation>
    <scope>NUCLEOTIDE SEQUENCE [LARGE SCALE GENOMIC DNA]</scope>
    <source>
        <strain evidence="6">0127_4</strain>
    </source>
</reference>
<dbReference type="InterPro" id="IPR019734">
    <property type="entry name" value="TPR_rpt"/>
</dbReference>
<accession>A0A6I6MMH8</accession>
<keyword evidence="3" id="KW-0802">TPR repeat</keyword>
<comment type="similarity">
    <text evidence="2">Belongs to the YPP1 family.</text>
</comment>
<evidence type="ECO:0000256" key="3">
    <source>
        <dbReference type="PROSITE-ProRule" id="PRU00339"/>
    </source>
</evidence>
<dbReference type="EMBL" id="CP047045">
    <property type="protein sequence ID" value="QGZ95889.1"/>
    <property type="molecule type" value="Genomic_DNA"/>
</dbReference>
<feature type="repeat" description="TPR" evidence="3">
    <location>
        <begin position="228"/>
        <end position="261"/>
    </location>
</feature>
<proteinExistence type="inferred from homology"/>
<evidence type="ECO:0000313" key="6">
    <source>
        <dbReference type="Proteomes" id="UP000431269"/>
    </source>
</evidence>
<comment type="function">
    <text evidence="1">Involved in endocytosis.</text>
</comment>
<dbReference type="KEGG" id="tsv:DSM104635_02744"/>
<name>A0A6I6MMH8_9CAUL</name>
<feature type="chain" id="PRO_5026070679" evidence="4">
    <location>
        <begin position="25"/>
        <end position="311"/>
    </location>
</feature>
<dbReference type="Pfam" id="PF13181">
    <property type="entry name" value="TPR_8"/>
    <property type="match status" value="1"/>
</dbReference>
<dbReference type="AlphaFoldDB" id="A0A6I6MMH8"/>
<keyword evidence="4" id="KW-0732">Signal</keyword>
<dbReference type="SUPFAM" id="SSF48452">
    <property type="entry name" value="TPR-like"/>
    <property type="match status" value="1"/>
</dbReference>
<dbReference type="PANTHER" id="PTHR23083:SF464">
    <property type="entry name" value="TETRATRICOPEPTIDE REPEAT DOMAIN 7, ISOFORM A"/>
    <property type="match status" value="1"/>
</dbReference>
<evidence type="ECO:0000256" key="4">
    <source>
        <dbReference type="SAM" id="SignalP"/>
    </source>
</evidence>
<evidence type="ECO:0000256" key="2">
    <source>
        <dbReference type="ARBA" id="ARBA00038251"/>
    </source>
</evidence>
<dbReference type="RefSeq" id="WP_158766714.1">
    <property type="nucleotide sequence ID" value="NZ_CP047045.1"/>
</dbReference>
<dbReference type="InterPro" id="IPR051722">
    <property type="entry name" value="Endocytosis_PI4K-reg_protein"/>
</dbReference>
<evidence type="ECO:0000313" key="5">
    <source>
        <dbReference type="EMBL" id="QGZ95889.1"/>
    </source>
</evidence>
<dbReference type="Pfam" id="PF14559">
    <property type="entry name" value="TPR_19"/>
    <property type="match status" value="1"/>
</dbReference>
<feature type="repeat" description="TPR" evidence="3">
    <location>
        <begin position="49"/>
        <end position="82"/>
    </location>
</feature>
<feature type="signal peptide" evidence="4">
    <location>
        <begin position="1"/>
        <end position="24"/>
    </location>
</feature>
<dbReference type="Pfam" id="PF13432">
    <property type="entry name" value="TPR_16"/>
    <property type="match status" value="1"/>
</dbReference>
<dbReference type="Gene3D" id="1.25.40.10">
    <property type="entry name" value="Tetratricopeptide repeat domain"/>
    <property type="match status" value="2"/>
</dbReference>
<gene>
    <name evidence="5" type="ORF">DSM104635_02744</name>
</gene>
<dbReference type="SMART" id="SM00028">
    <property type="entry name" value="TPR"/>
    <property type="match status" value="3"/>
</dbReference>
<dbReference type="PANTHER" id="PTHR23083">
    <property type="entry name" value="TETRATRICOPEPTIDE REPEAT PROTEIN, TPR"/>
    <property type="match status" value="1"/>
</dbReference>
<organism evidence="5 6">
    <name type="scientific">Terricaulis silvestris</name>
    <dbReference type="NCBI Taxonomy" id="2686094"/>
    <lineage>
        <taxon>Bacteria</taxon>
        <taxon>Pseudomonadati</taxon>
        <taxon>Pseudomonadota</taxon>
        <taxon>Alphaproteobacteria</taxon>
        <taxon>Caulobacterales</taxon>
        <taxon>Caulobacteraceae</taxon>
        <taxon>Terricaulis</taxon>
    </lineage>
</organism>
<sequence length="311" mass="32793">MKLTQFVFAVAALGVAGAAPVAMADGGGGGMGPSTGSSGGGTNASRPDPAAAYQAGVAALQAQNYRDAIRSFREARRSAPNDSQINFALGLAYVGAGENDDARGALERAVRDENGPPGAWLQLGLTYIELGRRDDAVAQQAALAAKVAACDTACGDQRRAQLQLAHDQLTQALAAPAAADPATTGWNFPSVEEGRAAYAEAVGLINQDRFADAFTALQRAKAAVGPHPDVLNYMGFVSRKLGRFDDSLGYYTAALRIDPDHIGATEYLGELYIQMGQLDRAERQLARLDELCAYGCEQREELARWIEASGR</sequence>
<dbReference type="PROSITE" id="PS50005">
    <property type="entry name" value="TPR"/>
    <property type="match status" value="2"/>
</dbReference>
<protein>
    <submittedName>
        <fullName evidence="5">Photosystem I assembly protein Ycf3</fullName>
    </submittedName>
</protein>
<dbReference type="Proteomes" id="UP000431269">
    <property type="component" value="Chromosome"/>
</dbReference>
<evidence type="ECO:0000256" key="1">
    <source>
        <dbReference type="ARBA" id="ARBA00002550"/>
    </source>
</evidence>